<keyword evidence="7" id="KW-0472">Membrane</keyword>
<keyword evidence="7" id="KW-0812">Transmembrane</keyword>
<keyword evidence="7" id="KW-1133">Transmembrane helix</keyword>
<keyword evidence="10" id="KW-1185">Reference proteome</keyword>
<dbReference type="Proteomes" id="UP000539953">
    <property type="component" value="Unassembled WGS sequence"/>
</dbReference>
<gene>
    <name evidence="9" type="ORF">HNQ47_001973</name>
</gene>
<feature type="active site" evidence="6">
    <location>
        <position position="103"/>
    </location>
</feature>
<organism evidence="9 10">
    <name type="scientific">Catenisphaera adipataccumulans</name>
    <dbReference type="NCBI Taxonomy" id="700500"/>
    <lineage>
        <taxon>Bacteria</taxon>
        <taxon>Bacillati</taxon>
        <taxon>Bacillota</taxon>
        <taxon>Erysipelotrichia</taxon>
        <taxon>Erysipelotrichales</taxon>
        <taxon>Erysipelotrichaceae</taxon>
        <taxon>Catenisphaera</taxon>
    </lineage>
</organism>
<dbReference type="GO" id="GO:0004252">
    <property type="term" value="F:serine-type endopeptidase activity"/>
    <property type="evidence" value="ECO:0007669"/>
    <property type="project" value="InterPro"/>
</dbReference>
<evidence type="ECO:0000256" key="7">
    <source>
        <dbReference type="RuleBase" id="RU362042"/>
    </source>
</evidence>
<evidence type="ECO:0000313" key="10">
    <source>
        <dbReference type="Proteomes" id="UP000539953"/>
    </source>
</evidence>
<evidence type="ECO:0000256" key="5">
    <source>
        <dbReference type="ARBA" id="ARBA00022801"/>
    </source>
</evidence>
<comment type="subcellular location">
    <subcellularLocation>
        <location evidence="2">Cell membrane</location>
        <topology evidence="2">Single-pass type II membrane protein</topology>
    </subcellularLocation>
    <subcellularLocation>
        <location evidence="7">Membrane</location>
        <topology evidence="7">Single-pass type II membrane protein</topology>
    </subcellularLocation>
</comment>
<sequence length="205" mass="23551">MSKEQKKKSELDYNEDDERTLGEDILDFVKVFVICAIIIMVFINFIAYPVTVVGRSMKPTLLNGEYGFTNRFTVLTNSEVKRGEIVVITMKNEDTGETEHWVKRVIGLPGETISCKNETIYIDGKALDESDYINESYRQEMIDQFGYFNMDFDEVTLDDDEYFVMGDNRPYSKDSRYADVGPIKKSQIFGEGVFVLLPLSNMGMK</sequence>
<dbReference type="InterPro" id="IPR019758">
    <property type="entry name" value="Pept_S26A_signal_pept_1_CS"/>
</dbReference>
<feature type="active site" evidence="6">
    <location>
        <position position="56"/>
    </location>
</feature>
<dbReference type="PRINTS" id="PR00727">
    <property type="entry name" value="LEADERPTASE"/>
</dbReference>
<evidence type="ECO:0000313" key="9">
    <source>
        <dbReference type="EMBL" id="MBB5183925.1"/>
    </source>
</evidence>
<name>A0A7W8FXN2_9FIRM</name>
<dbReference type="GO" id="GO:0009003">
    <property type="term" value="F:signal peptidase activity"/>
    <property type="evidence" value="ECO:0007669"/>
    <property type="project" value="UniProtKB-EC"/>
</dbReference>
<accession>A0A7W8FXN2</accession>
<dbReference type="SUPFAM" id="SSF51306">
    <property type="entry name" value="LexA/Signal peptidase"/>
    <property type="match status" value="1"/>
</dbReference>
<reference evidence="9 10" key="1">
    <citation type="submission" date="2020-08" db="EMBL/GenBank/DDBJ databases">
        <title>Genomic Encyclopedia of Type Strains, Phase IV (KMG-IV): sequencing the most valuable type-strain genomes for metagenomic binning, comparative biology and taxonomic classification.</title>
        <authorList>
            <person name="Goeker M."/>
        </authorList>
    </citation>
    <scope>NUCLEOTIDE SEQUENCE [LARGE SCALE GENOMIC DNA]</scope>
    <source>
        <strain evidence="9 10">DSM 25799</strain>
    </source>
</reference>
<dbReference type="GO" id="GO:0005886">
    <property type="term" value="C:plasma membrane"/>
    <property type="evidence" value="ECO:0007669"/>
    <property type="project" value="UniProtKB-SubCell"/>
</dbReference>
<dbReference type="PROSITE" id="PS00761">
    <property type="entry name" value="SPASE_I_3"/>
    <property type="match status" value="1"/>
</dbReference>
<comment type="caution">
    <text evidence="9">The sequence shown here is derived from an EMBL/GenBank/DDBJ whole genome shotgun (WGS) entry which is preliminary data.</text>
</comment>
<dbReference type="InterPro" id="IPR019533">
    <property type="entry name" value="Peptidase_S26"/>
</dbReference>
<evidence type="ECO:0000256" key="2">
    <source>
        <dbReference type="ARBA" id="ARBA00004401"/>
    </source>
</evidence>
<dbReference type="EMBL" id="JACHHK010000010">
    <property type="protein sequence ID" value="MBB5183925.1"/>
    <property type="molecule type" value="Genomic_DNA"/>
</dbReference>
<dbReference type="AlphaFoldDB" id="A0A7W8FXN2"/>
<dbReference type="CDD" id="cd06530">
    <property type="entry name" value="S26_SPase_I"/>
    <property type="match status" value="1"/>
</dbReference>
<evidence type="ECO:0000256" key="1">
    <source>
        <dbReference type="ARBA" id="ARBA00000677"/>
    </source>
</evidence>
<comment type="similarity">
    <text evidence="3 7">Belongs to the peptidase S26 family.</text>
</comment>
<evidence type="ECO:0000256" key="3">
    <source>
        <dbReference type="ARBA" id="ARBA00009370"/>
    </source>
</evidence>
<comment type="catalytic activity">
    <reaction evidence="1 7">
        <text>Cleavage of hydrophobic, N-terminal signal or leader sequences from secreted and periplasmic proteins.</text>
        <dbReference type="EC" id="3.4.21.89"/>
    </reaction>
</comment>
<protein>
    <recommendedName>
        <fullName evidence="4 7">Signal peptidase I</fullName>
        <ecNumber evidence="4 7">3.4.21.89</ecNumber>
    </recommendedName>
</protein>
<dbReference type="Pfam" id="PF10502">
    <property type="entry name" value="Peptidase_S26"/>
    <property type="match status" value="1"/>
</dbReference>
<evidence type="ECO:0000256" key="6">
    <source>
        <dbReference type="PIRSR" id="PIRSR600223-1"/>
    </source>
</evidence>
<dbReference type="RefSeq" id="WP_183329220.1">
    <property type="nucleotide sequence ID" value="NZ_JACHHK010000010.1"/>
</dbReference>
<dbReference type="InterPro" id="IPR000223">
    <property type="entry name" value="Pept_S26A_signal_pept_1"/>
</dbReference>
<dbReference type="Gene3D" id="2.10.109.10">
    <property type="entry name" value="Umud Fragment, subunit A"/>
    <property type="match status" value="1"/>
</dbReference>
<feature type="transmembrane region" description="Helical" evidence="7">
    <location>
        <begin position="28"/>
        <end position="48"/>
    </location>
</feature>
<dbReference type="InterPro" id="IPR036286">
    <property type="entry name" value="LexA/Signal_pep-like_sf"/>
</dbReference>
<dbReference type="NCBIfam" id="TIGR02227">
    <property type="entry name" value="sigpep_I_bact"/>
    <property type="match status" value="1"/>
</dbReference>
<evidence type="ECO:0000256" key="4">
    <source>
        <dbReference type="ARBA" id="ARBA00013208"/>
    </source>
</evidence>
<dbReference type="PANTHER" id="PTHR43390">
    <property type="entry name" value="SIGNAL PEPTIDASE I"/>
    <property type="match status" value="1"/>
</dbReference>
<keyword evidence="5 7" id="KW-0378">Hydrolase</keyword>
<dbReference type="PANTHER" id="PTHR43390:SF1">
    <property type="entry name" value="CHLOROPLAST PROCESSING PEPTIDASE"/>
    <property type="match status" value="1"/>
</dbReference>
<dbReference type="GO" id="GO:0006465">
    <property type="term" value="P:signal peptide processing"/>
    <property type="evidence" value="ECO:0007669"/>
    <property type="project" value="InterPro"/>
</dbReference>
<proteinExistence type="inferred from homology"/>
<dbReference type="EC" id="3.4.21.89" evidence="4 7"/>
<keyword evidence="7" id="KW-0645">Protease</keyword>
<evidence type="ECO:0000259" key="8">
    <source>
        <dbReference type="Pfam" id="PF10502"/>
    </source>
</evidence>
<feature type="domain" description="Peptidase S26" evidence="8">
    <location>
        <begin position="26"/>
        <end position="196"/>
    </location>
</feature>